<dbReference type="PROSITE" id="PS51294">
    <property type="entry name" value="HTH_MYB"/>
    <property type="match status" value="1"/>
</dbReference>
<comment type="subcellular location">
    <subcellularLocation>
        <location evidence="1">Nucleus</location>
    </subcellularLocation>
</comment>
<keyword evidence="3" id="KW-0238">DNA-binding</keyword>
<evidence type="ECO:0000313" key="8">
    <source>
        <dbReference type="Proteomes" id="UP001159364"/>
    </source>
</evidence>
<proteinExistence type="predicted"/>
<evidence type="ECO:0000256" key="2">
    <source>
        <dbReference type="ARBA" id="ARBA00023015"/>
    </source>
</evidence>
<gene>
    <name evidence="7" type="ORF">K2173_019912</name>
</gene>
<dbReference type="InterPro" id="IPR058673">
    <property type="entry name" value="HHO5-like_N"/>
</dbReference>
<dbReference type="GO" id="GO:0005634">
    <property type="term" value="C:nucleus"/>
    <property type="evidence" value="ECO:0007669"/>
    <property type="project" value="UniProtKB-SubCell"/>
</dbReference>
<keyword evidence="8" id="KW-1185">Reference proteome</keyword>
<dbReference type="Proteomes" id="UP001159364">
    <property type="component" value="Linkage Group LG01"/>
</dbReference>
<evidence type="ECO:0000313" key="7">
    <source>
        <dbReference type="EMBL" id="KAJ8774908.1"/>
    </source>
</evidence>
<dbReference type="AlphaFoldDB" id="A0AAV8U9D6"/>
<dbReference type="SUPFAM" id="SSF46689">
    <property type="entry name" value="Homeodomain-like"/>
    <property type="match status" value="1"/>
</dbReference>
<evidence type="ECO:0000256" key="4">
    <source>
        <dbReference type="ARBA" id="ARBA00023163"/>
    </source>
</evidence>
<feature type="domain" description="HTH myb-type" evidence="6">
    <location>
        <begin position="166"/>
        <end position="222"/>
    </location>
</feature>
<dbReference type="InterPro" id="IPR006447">
    <property type="entry name" value="Myb_dom_plants"/>
</dbReference>
<dbReference type="PANTHER" id="PTHR31003:SF3">
    <property type="entry name" value="HOMEODOMAIN-LIKE SUPERFAMILY PROTEIN-RELATED"/>
    <property type="match status" value="1"/>
</dbReference>
<evidence type="ECO:0000256" key="3">
    <source>
        <dbReference type="ARBA" id="ARBA00023125"/>
    </source>
</evidence>
<organism evidence="7 8">
    <name type="scientific">Erythroxylum novogranatense</name>
    <dbReference type="NCBI Taxonomy" id="1862640"/>
    <lineage>
        <taxon>Eukaryota</taxon>
        <taxon>Viridiplantae</taxon>
        <taxon>Streptophyta</taxon>
        <taxon>Embryophyta</taxon>
        <taxon>Tracheophyta</taxon>
        <taxon>Spermatophyta</taxon>
        <taxon>Magnoliopsida</taxon>
        <taxon>eudicotyledons</taxon>
        <taxon>Gunneridae</taxon>
        <taxon>Pentapetalae</taxon>
        <taxon>rosids</taxon>
        <taxon>fabids</taxon>
        <taxon>Malpighiales</taxon>
        <taxon>Erythroxylaceae</taxon>
        <taxon>Erythroxylum</taxon>
    </lineage>
</organism>
<dbReference type="InterPro" id="IPR001005">
    <property type="entry name" value="SANT/Myb"/>
</dbReference>
<dbReference type="Gene3D" id="1.10.10.60">
    <property type="entry name" value="Homeodomain-like"/>
    <property type="match status" value="1"/>
</dbReference>
<dbReference type="NCBIfam" id="TIGR01557">
    <property type="entry name" value="myb_SHAQKYF"/>
    <property type="match status" value="1"/>
</dbReference>
<dbReference type="Pfam" id="PF00249">
    <property type="entry name" value="Myb_DNA-binding"/>
    <property type="match status" value="1"/>
</dbReference>
<accession>A0AAV8U9D6</accession>
<reference evidence="7 8" key="1">
    <citation type="submission" date="2021-09" db="EMBL/GenBank/DDBJ databases">
        <title>Genomic insights and catalytic innovation underlie evolution of tropane alkaloids biosynthesis.</title>
        <authorList>
            <person name="Wang Y.-J."/>
            <person name="Tian T."/>
            <person name="Huang J.-P."/>
            <person name="Huang S.-X."/>
        </authorList>
    </citation>
    <scope>NUCLEOTIDE SEQUENCE [LARGE SCALE GENOMIC DNA]</scope>
    <source>
        <strain evidence="7">KIB-2018</strain>
        <tissue evidence="7">Leaf</tissue>
    </source>
</reference>
<dbReference type="InterPro" id="IPR044787">
    <property type="entry name" value="HHO5-like"/>
</dbReference>
<protein>
    <recommendedName>
        <fullName evidence="6">HTH myb-type domain-containing protein</fullName>
    </recommendedName>
</protein>
<name>A0AAV8U9D6_9ROSI</name>
<evidence type="ECO:0000259" key="6">
    <source>
        <dbReference type="PROSITE" id="PS51294"/>
    </source>
</evidence>
<dbReference type="GO" id="GO:0003677">
    <property type="term" value="F:DNA binding"/>
    <property type="evidence" value="ECO:0007669"/>
    <property type="project" value="UniProtKB-KW"/>
</dbReference>
<evidence type="ECO:0000256" key="1">
    <source>
        <dbReference type="ARBA" id="ARBA00004123"/>
    </source>
</evidence>
<sequence length="243" mass="28032">MDPGSLELSLSLKPSFVLQDVSKFDNIPARLLMLDEYLHKHQQEPSSFEALKLELPQCMLLLVDAIDKLKEEIMNIKNGVESDYKKESLMQFLSMKTRSYELMQMDAFKIYCKEERSVFMRPSHHQLSKHHQTIKLDKSTIQPLKVGGEAVRNQSKLPSNSKCRNQRRSWSPLLHARFVEAVESLGGPQVATPKQIRAILQVEGLTNDQVKSHLQKYRIHNRKSSTTNDYAFGPEEKFGKFMN</sequence>
<keyword evidence="2" id="KW-0805">Transcription regulation</keyword>
<keyword evidence="5" id="KW-0539">Nucleus</keyword>
<dbReference type="InterPro" id="IPR009057">
    <property type="entry name" value="Homeodomain-like_sf"/>
</dbReference>
<dbReference type="EMBL" id="JAIWQS010000001">
    <property type="protein sequence ID" value="KAJ8774908.1"/>
    <property type="molecule type" value="Genomic_DNA"/>
</dbReference>
<dbReference type="Pfam" id="PF26575">
    <property type="entry name" value="HHO5_N"/>
    <property type="match status" value="1"/>
</dbReference>
<dbReference type="InterPro" id="IPR017930">
    <property type="entry name" value="Myb_dom"/>
</dbReference>
<dbReference type="PANTHER" id="PTHR31003">
    <property type="entry name" value="MYB FAMILY TRANSCRIPTION FACTOR"/>
    <property type="match status" value="1"/>
</dbReference>
<comment type="caution">
    <text evidence="7">The sequence shown here is derived from an EMBL/GenBank/DDBJ whole genome shotgun (WGS) entry which is preliminary data.</text>
</comment>
<keyword evidence="4" id="KW-0804">Transcription</keyword>
<evidence type="ECO:0000256" key="5">
    <source>
        <dbReference type="ARBA" id="ARBA00023242"/>
    </source>
</evidence>
<dbReference type="GO" id="GO:0003700">
    <property type="term" value="F:DNA-binding transcription factor activity"/>
    <property type="evidence" value="ECO:0007669"/>
    <property type="project" value="InterPro"/>
</dbReference>